<dbReference type="PRINTS" id="PR00756">
    <property type="entry name" value="ALADIPTASE"/>
</dbReference>
<reference evidence="16" key="4">
    <citation type="submission" date="2025-08" db="UniProtKB">
        <authorList>
            <consortium name="Ensembl"/>
        </authorList>
    </citation>
    <scope>IDENTIFICATION</scope>
</reference>
<dbReference type="InterPro" id="IPR045357">
    <property type="entry name" value="Aminopeptidase_N-like_N"/>
</dbReference>
<evidence type="ECO:0000256" key="2">
    <source>
        <dbReference type="ARBA" id="ARBA00004716"/>
    </source>
</evidence>
<organism evidence="16 17">
    <name type="scientific">Callorhinchus milii</name>
    <name type="common">Ghost shark</name>
    <dbReference type="NCBI Taxonomy" id="7868"/>
    <lineage>
        <taxon>Eukaryota</taxon>
        <taxon>Metazoa</taxon>
        <taxon>Chordata</taxon>
        <taxon>Craniata</taxon>
        <taxon>Vertebrata</taxon>
        <taxon>Chondrichthyes</taxon>
        <taxon>Holocephali</taxon>
        <taxon>Chimaeriformes</taxon>
        <taxon>Callorhinchidae</taxon>
        <taxon>Callorhinchus</taxon>
    </lineage>
</organism>
<feature type="binding site" evidence="12">
    <location>
        <begin position="135"/>
        <end position="137"/>
    </location>
    <ligand>
        <name>a peptide</name>
        <dbReference type="ChEBI" id="CHEBI:60466"/>
    </ligand>
</feature>
<feature type="active site" description="Proton acceptor" evidence="11">
    <location>
        <position position="295"/>
    </location>
</feature>
<comment type="similarity">
    <text evidence="3 14">Belongs to the peptidase M1 family.</text>
</comment>
<dbReference type="Gene3D" id="2.60.40.1730">
    <property type="entry name" value="tricorn interacting facor f3 domain"/>
    <property type="match status" value="1"/>
</dbReference>
<keyword evidence="9 13" id="KW-0862">Zinc</keyword>
<name>A0A4W3IY52_CALMI</name>
<dbReference type="GO" id="GO:0004463">
    <property type="term" value="F:leukotriene-A4 hydrolase activity"/>
    <property type="evidence" value="ECO:0007669"/>
    <property type="project" value="UniProtKB-EC"/>
</dbReference>
<dbReference type="UniPathway" id="UPA00878"/>
<dbReference type="InterPro" id="IPR015211">
    <property type="entry name" value="Peptidase_M1_C"/>
</dbReference>
<evidence type="ECO:0000256" key="11">
    <source>
        <dbReference type="PIRSR" id="PIRSR612777-1"/>
    </source>
</evidence>
<comment type="subcellular location">
    <subcellularLocation>
        <location evidence="1 14">Cytoplasm</location>
    </subcellularLocation>
</comment>
<feature type="active site" description="Proton donor" evidence="11">
    <location>
        <position position="382"/>
    </location>
</feature>
<dbReference type="GO" id="GO:0043171">
    <property type="term" value="P:peptide catabolic process"/>
    <property type="evidence" value="ECO:0007669"/>
    <property type="project" value="TreeGrafter"/>
</dbReference>
<reference evidence="16" key="5">
    <citation type="submission" date="2025-09" db="UniProtKB">
        <authorList>
            <consortium name="Ensembl"/>
        </authorList>
    </citation>
    <scope>IDENTIFICATION</scope>
</reference>
<keyword evidence="17" id="KW-1185">Reference proteome</keyword>
<feature type="binding site" evidence="12">
    <location>
        <begin position="562"/>
        <end position="564"/>
    </location>
    <ligand>
        <name>a peptide</name>
        <dbReference type="ChEBI" id="CHEBI:60466"/>
    </ligand>
</feature>
<evidence type="ECO:0000313" key="16">
    <source>
        <dbReference type="Ensembl" id="ENSCMIP00000035574.1"/>
    </source>
</evidence>
<comment type="cofactor">
    <cofactor evidence="13 14">
        <name>Zn(2+)</name>
        <dbReference type="ChEBI" id="CHEBI:29105"/>
    </cofactor>
    <text evidence="13 14">Binds 1 zinc ion per subunit.</text>
</comment>
<dbReference type="Gene3D" id="3.30.2010.30">
    <property type="match status" value="1"/>
</dbReference>
<dbReference type="PANTHER" id="PTHR45726:SF3">
    <property type="entry name" value="LEUKOTRIENE A-4 HYDROLASE"/>
    <property type="match status" value="1"/>
</dbReference>
<evidence type="ECO:0000259" key="15">
    <source>
        <dbReference type="SMART" id="SM01263"/>
    </source>
</evidence>
<dbReference type="InterPro" id="IPR016024">
    <property type="entry name" value="ARM-type_fold"/>
</dbReference>
<keyword evidence="5 14" id="KW-0645">Protease</keyword>
<evidence type="ECO:0000256" key="4">
    <source>
        <dbReference type="ARBA" id="ARBA00022490"/>
    </source>
</evidence>
<dbReference type="FunFam" id="3.30.2010.30:FF:000001">
    <property type="entry name" value="Leukotriene A(4) hydrolase"/>
    <property type="match status" value="1"/>
</dbReference>
<dbReference type="InterPro" id="IPR014782">
    <property type="entry name" value="Peptidase_M1_dom"/>
</dbReference>
<dbReference type="GO" id="GO:0004301">
    <property type="term" value="F:epoxide hydrolase activity"/>
    <property type="evidence" value="ECO:0007669"/>
    <property type="project" value="TreeGrafter"/>
</dbReference>
<evidence type="ECO:0000256" key="12">
    <source>
        <dbReference type="PIRSR" id="PIRSR612777-2"/>
    </source>
</evidence>
<keyword evidence="8 14" id="KW-0378">Hydrolase</keyword>
<reference evidence="17" key="1">
    <citation type="journal article" date="2006" name="Science">
        <title>Ancient noncoding elements conserved in the human genome.</title>
        <authorList>
            <person name="Venkatesh B."/>
            <person name="Kirkness E.F."/>
            <person name="Loh Y.H."/>
            <person name="Halpern A.L."/>
            <person name="Lee A.P."/>
            <person name="Johnson J."/>
            <person name="Dandona N."/>
            <person name="Viswanathan L.D."/>
            <person name="Tay A."/>
            <person name="Venter J.C."/>
            <person name="Strausberg R.L."/>
            <person name="Brenner S."/>
        </authorList>
    </citation>
    <scope>NUCLEOTIDE SEQUENCE [LARGE SCALE GENOMIC DNA]</scope>
</reference>
<feature type="binding site" evidence="13">
    <location>
        <position position="317"/>
    </location>
    <ligand>
        <name>Zn(2+)</name>
        <dbReference type="ChEBI" id="CHEBI:29105"/>
        <note>catalytic</note>
    </ligand>
</feature>
<dbReference type="InterPro" id="IPR001930">
    <property type="entry name" value="Peptidase_M1"/>
</dbReference>
<comment type="pathway">
    <text evidence="2 14">Lipid metabolism; leukotriene B4 biosynthesis.</text>
</comment>
<dbReference type="SUPFAM" id="SSF48371">
    <property type="entry name" value="ARM repeat"/>
    <property type="match status" value="1"/>
</dbReference>
<dbReference type="Ensembl" id="ENSCMIT00000036101.1">
    <property type="protein sequence ID" value="ENSCMIP00000035574.1"/>
    <property type="gene ID" value="ENSCMIG00000015039.1"/>
</dbReference>
<dbReference type="SUPFAM" id="SSF55486">
    <property type="entry name" value="Metalloproteases ('zincins'), catalytic domain"/>
    <property type="match status" value="1"/>
</dbReference>
<feature type="binding site" evidence="13">
    <location>
        <position position="298"/>
    </location>
    <ligand>
        <name>Zn(2+)</name>
        <dbReference type="ChEBI" id="CHEBI:29105"/>
        <note>catalytic</note>
    </ligand>
</feature>
<dbReference type="NCBIfam" id="TIGR02411">
    <property type="entry name" value="leuko_A4_hydro"/>
    <property type="match status" value="1"/>
</dbReference>
<dbReference type="InterPro" id="IPR034015">
    <property type="entry name" value="M1_LTA4H"/>
</dbReference>
<accession>A0A4W3IY52</accession>
<evidence type="ECO:0000256" key="9">
    <source>
        <dbReference type="ARBA" id="ARBA00022833"/>
    </source>
</evidence>
<dbReference type="SMART" id="SM01263">
    <property type="entry name" value="Leuk-A4-hydro_C"/>
    <property type="match status" value="1"/>
</dbReference>
<dbReference type="FunFam" id="1.10.390.10:FF:000003">
    <property type="entry name" value="Leukotriene A(4) hydrolase"/>
    <property type="match status" value="1"/>
</dbReference>
<reference evidence="17" key="2">
    <citation type="journal article" date="2007" name="PLoS Biol.">
        <title>Survey sequencing and comparative analysis of the elephant shark (Callorhinchus milii) genome.</title>
        <authorList>
            <person name="Venkatesh B."/>
            <person name="Kirkness E.F."/>
            <person name="Loh Y.H."/>
            <person name="Halpern A.L."/>
            <person name="Lee A.P."/>
            <person name="Johnson J."/>
            <person name="Dandona N."/>
            <person name="Viswanathan L.D."/>
            <person name="Tay A."/>
            <person name="Venter J.C."/>
            <person name="Strausberg R.L."/>
            <person name="Brenner S."/>
        </authorList>
    </citation>
    <scope>NUCLEOTIDE SEQUENCE [LARGE SCALE GENOMIC DNA]</scope>
</reference>
<dbReference type="GO" id="GO:0006508">
    <property type="term" value="P:proteolysis"/>
    <property type="evidence" value="ECO:0007669"/>
    <property type="project" value="UniProtKB-KW"/>
</dbReference>
<dbReference type="GO" id="GO:0019370">
    <property type="term" value="P:leukotriene biosynthetic process"/>
    <property type="evidence" value="ECO:0007669"/>
    <property type="project" value="UniProtKB-KW"/>
</dbReference>
<dbReference type="SUPFAM" id="SSF63737">
    <property type="entry name" value="Leukotriene A4 hydrolase N-terminal domain"/>
    <property type="match status" value="1"/>
</dbReference>
<dbReference type="Pfam" id="PF09127">
    <property type="entry name" value="Leuk-A4-hydro_C"/>
    <property type="match status" value="1"/>
</dbReference>
<dbReference type="Proteomes" id="UP000314986">
    <property type="component" value="Unassembled WGS sequence"/>
</dbReference>
<dbReference type="GO" id="GO:0008270">
    <property type="term" value="F:zinc ion binding"/>
    <property type="evidence" value="ECO:0007669"/>
    <property type="project" value="InterPro"/>
</dbReference>
<dbReference type="EC" id="3.3.2.6" evidence="14"/>
<dbReference type="InterPro" id="IPR012777">
    <property type="entry name" value="LTA4H"/>
</dbReference>
<dbReference type="Pfam" id="PF01433">
    <property type="entry name" value="Peptidase_M1"/>
    <property type="match status" value="1"/>
</dbReference>
<dbReference type="InterPro" id="IPR027268">
    <property type="entry name" value="Peptidase_M4/M1_CTD_sf"/>
</dbReference>
<reference evidence="17" key="3">
    <citation type="journal article" date="2014" name="Nature">
        <title>Elephant shark genome provides unique insights into gnathostome evolution.</title>
        <authorList>
            <consortium name="International Elephant Shark Genome Sequencing Consortium"/>
            <person name="Venkatesh B."/>
            <person name="Lee A.P."/>
            <person name="Ravi V."/>
            <person name="Maurya A.K."/>
            <person name="Lian M.M."/>
            <person name="Swann J.B."/>
            <person name="Ohta Y."/>
            <person name="Flajnik M.F."/>
            <person name="Sutoh Y."/>
            <person name="Kasahara M."/>
            <person name="Hoon S."/>
            <person name="Gangu V."/>
            <person name="Roy S.W."/>
            <person name="Irimia M."/>
            <person name="Korzh V."/>
            <person name="Kondrychyn I."/>
            <person name="Lim Z.W."/>
            <person name="Tay B.H."/>
            <person name="Tohari S."/>
            <person name="Kong K.W."/>
            <person name="Ho S."/>
            <person name="Lorente-Galdos B."/>
            <person name="Quilez J."/>
            <person name="Marques-Bonet T."/>
            <person name="Raney B.J."/>
            <person name="Ingham P.W."/>
            <person name="Tay A."/>
            <person name="Hillier L.W."/>
            <person name="Minx P."/>
            <person name="Boehm T."/>
            <person name="Wilson R.K."/>
            <person name="Brenner S."/>
            <person name="Warren W.C."/>
        </authorList>
    </citation>
    <scope>NUCLEOTIDE SEQUENCE [LARGE SCALE GENOMIC DNA]</scope>
</reference>
<evidence type="ECO:0000256" key="8">
    <source>
        <dbReference type="ARBA" id="ARBA00022801"/>
    </source>
</evidence>
<evidence type="ECO:0000256" key="14">
    <source>
        <dbReference type="RuleBase" id="RU361141"/>
    </source>
</evidence>
<comment type="catalytic activity">
    <reaction evidence="14">
        <text>leukotriene A4 + H2O = leukotriene B4</text>
        <dbReference type="Rhea" id="RHEA:22324"/>
        <dbReference type="ChEBI" id="CHEBI:15377"/>
        <dbReference type="ChEBI" id="CHEBI:57461"/>
        <dbReference type="ChEBI" id="CHEBI:57463"/>
        <dbReference type="EC" id="3.3.2.6"/>
    </reaction>
</comment>
<dbReference type="FunFam" id="1.25.40.320:FF:000001">
    <property type="entry name" value="Leukotriene A(4) hydrolase"/>
    <property type="match status" value="1"/>
</dbReference>
<dbReference type="GO" id="GO:0070006">
    <property type="term" value="F:metalloaminopeptidase activity"/>
    <property type="evidence" value="ECO:0007669"/>
    <property type="project" value="UniProtKB-ARBA"/>
</dbReference>
<feature type="domain" description="Peptidase M1 leukotriene A4 hydrolase/aminopeptidase C-terminal" evidence="15">
    <location>
        <begin position="462"/>
        <end position="606"/>
    </location>
</feature>
<dbReference type="InterPro" id="IPR038502">
    <property type="entry name" value="M1_LTA-4_hydro/amino_C_sf"/>
</dbReference>
<keyword evidence="4 14" id="KW-0963">Cytoplasm</keyword>
<dbReference type="FunFam" id="2.60.40.1730:FF:000004">
    <property type="entry name" value="Leukotriene A(4) hydrolase"/>
    <property type="match status" value="1"/>
</dbReference>
<dbReference type="InterPro" id="IPR049980">
    <property type="entry name" value="LTA4H_cat"/>
</dbReference>
<evidence type="ECO:0000256" key="1">
    <source>
        <dbReference type="ARBA" id="ARBA00004496"/>
    </source>
</evidence>
<dbReference type="Gene3D" id="1.10.390.10">
    <property type="entry name" value="Neutral Protease Domain 2"/>
    <property type="match status" value="1"/>
</dbReference>
<evidence type="ECO:0000256" key="13">
    <source>
        <dbReference type="PIRSR" id="PIRSR612777-3"/>
    </source>
</evidence>
<evidence type="ECO:0000256" key="6">
    <source>
        <dbReference type="ARBA" id="ARBA00022723"/>
    </source>
</evidence>
<dbReference type="STRING" id="7868.ENSCMIP00000035574"/>
<dbReference type="PANTHER" id="PTHR45726">
    <property type="entry name" value="LEUKOTRIENE A-4 HYDROLASE"/>
    <property type="match status" value="1"/>
</dbReference>
<dbReference type="CDD" id="cd09599">
    <property type="entry name" value="M1_LTA4H"/>
    <property type="match status" value="1"/>
</dbReference>
<keyword evidence="10 14" id="KW-0482">Metalloprotease</keyword>
<evidence type="ECO:0000256" key="5">
    <source>
        <dbReference type="ARBA" id="ARBA00022670"/>
    </source>
</evidence>
<dbReference type="GO" id="GO:0005634">
    <property type="term" value="C:nucleus"/>
    <property type="evidence" value="ECO:0007669"/>
    <property type="project" value="TreeGrafter"/>
</dbReference>
<evidence type="ECO:0000256" key="7">
    <source>
        <dbReference type="ARBA" id="ARBA00022751"/>
    </source>
</evidence>
<dbReference type="Pfam" id="PF17900">
    <property type="entry name" value="Peptidase_M1_N"/>
    <property type="match status" value="1"/>
</dbReference>
<protein>
    <recommendedName>
        <fullName evidence="14">Leukotriene A(4) hydrolase</fullName>
        <shortName evidence="14">LTA-4 hydrolase</shortName>
        <ecNumber evidence="14">3.3.2.6</ecNumber>
    </recommendedName>
</protein>
<dbReference type="InterPro" id="IPR042097">
    <property type="entry name" value="Aminopeptidase_N-like_N_sf"/>
</dbReference>
<dbReference type="Gene3D" id="1.25.40.320">
    <property type="entry name" value="Peptidase M1, leukotriene A4 hydrolase/aminopeptidase C-terminal domain"/>
    <property type="match status" value="1"/>
</dbReference>
<dbReference type="GeneTree" id="ENSGT00940000156375"/>
<dbReference type="AlphaFoldDB" id="A0A4W3IY52"/>
<evidence type="ECO:0000256" key="3">
    <source>
        <dbReference type="ARBA" id="ARBA00010136"/>
    </source>
</evidence>
<dbReference type="InParanoid" id="A0A4W3IY52"/>
<feature type="binding site" evidence="12">
    <location>
        <begin position="265"/>
        <end position="270"/>
    </location>
    <ligand>
        <name>a peptide</name>
        <dbReference type="ChEBI" id="CHEBI:60466"/>
    </ligand>
</feature>
<dbReference type="OMA" id="CTALQWM"/>
<evidence type="ECO:0000256" key="10">
    <source>
        <dbReference type="ARBA" id="ARBA00023049"/>
    </source>
</evidence>
<sequence length="611" mass="69757">MEERRRDGSSLAAPEHCHTRHLVLQLSVDFPRRVITGQAALTIEALTDELSSLILDTRDLKIHNVVANGQKVQFSLGENQSFKGTPLNIVLPFKLSRGQQLVVEISYETSPAASGLQWLNAEQTAGKKHPYLFSQGQAIHSRSLLPCQDTPSVKSTYYARISVPAELVALMSANRDGEKVDGSRKIYCFRQTVNNSWSVCCFCVNLNLFCRVIGPRTRVWSEREMVDAAATEFDETETMLKTAEDLVGPYVWGQYDLLVLPPSFPYGGMENPCLTFVTPTLLAGDKSLSDVIAHEIAHSWTGNLVTNETWDDFWLNEGHTVYLERMICRRMHGENTRQFAALGGWKALLESIRTFGPTNPLTNLVPDLRDTDPDDAFSSVPYEKGFALLYHLEEQLGGPDIFVGFLKTYIQMFAYKSVTTKDWKQFLYSYFHDQVDILNQIDWHAWLYSPGVPPFQVNYDTSLSDACIRLANRWNTAPDSELTIFTNEDLKPLSSNQVVEFLTLLLQEPVLSLQHVKQMQEVYKFNSTKNAEIRFRWLRLCLRAKWEEAIPLALQMVTEQGRMKFTRPLYRDLYNFETARQQTKNTFVKNKPNMHPITASIIAKDLHMDQQ</sequence>
<proteinExistence type="inferred from homology"/>
<keyword evidence="7 14" id="KW-0434">Leukotriene biosynthesis</keyword>
<evidence type="ECO:0000313" key="17">
    <source>
        <dbReference type="Proteomes" id="UP000314986"/>
    </source>
</evidence>
<feature type="binding site" evidence="13">
    <location>
        <position position="294"/>
    </location>
    <ligand>
        <name>Zn(2+)</name>
        <dbReference type="ChEBI" id="CHEBI:29105"/>
        <note>catalytic</note>
    </ligand>
</feature>
<keyword evidence="6 13" id="KW-0479">Metal-binding</keyword>
<dbReference type="GO" id="GO:0005829">
    <property type="term" value="C:cytosol"/>
    <property type="evidence" value="ECO:0007669"/>
    <property type="project" value="TreeGrafter"/>
</dbReference>